<organism evidence="2 3">
    <name type="scientific">Strongyloides stercoralis</name>
    <name type="common">Threadworm</name>
    <dbReference type="NCBI Taxonomy" id="6248"/>
    <lineage>
        <taxon>Eukaryota</taxon>
        <taxon>Metazoa</taxon>
        <taxon>Ecdysozoa</taxon>
        <taxon>Nematoda</taxon>
        <taxon>Chromadorea</taxon>
        <taxon>Rhabditida</taxon>
        <taxon>Tylenchina</taxon>
        <taxon>Panagrolaimomorpha</taxon>
        <taxon>Strongyloidoidea</taxon>
        <taxon>Strongyloididae</taxon>
        <taxon>Strongyloides</taxon>
    </lineage>
</organism>
<name>A0AAF5DFE2_STRER</name>
<keyword evidence="1" id="KW-1133">Transmembrane helix</keyword>
<dbReference type="AlphaFoldDB" id="A0AAF5DFE2"/>
<keyword evidence="1" id="KW-0472">Membrane</keyword>
<dbReference type="WBParaSite" id="TCONS_00010749.p1">
    <property type="protein sequence ID" value="TCONS_00010749.p1"/>
    <property type="gene ID" value="XLOC_004336"/>
</dbReference>
<keyword evidence="2" id="KW-1185">Reference proteome</keyword>
<sequence>KYLSKNKNTMNYEENSNLHNLNKKALFNGLGTKNKYIRKFKPYFNGRTNMFTKKTLMKILNKYDPYFLLAEISRQNIHGIPLCLIFFIGSIIYFCCVIIIYLCLSKFAPEKLRQQNNRGLIGEEEYQYYCDCSCLSVICPCETISLRSFLRKACCCFRDNSLKEYFQCECLRPLIQGTPPYKVDFICCTI</sequence>
<reference evidence="3" key="1">
    <citation type="submission" date="2024-02" db="UniProtKB">
        <authorList>
            <consortium name="WormBaseParasite"/>
        </authorList>
    </citation>
    <scope>IDENTIFICATION</scope>
</reference>
<accession>A0AAF5DFE2</accession>
<feature type="transmembrane region" description="Helical" evidence="1">
    <location>
        <begin position="79"/>
        <end position="104"/>
    </location>
</feature>
<evidence type="ECO:0000313" key="2">
    <source>
        <dbReference type="Proteomes" id="UP000035681"/>
    </source>
</evidence>
<evidence type="ECO:0000313" key="3">
    <source>
        <dbReference type="WBParaSite" id="TCONS_00010749.p1"/>
    </source>
</evidence>
<proteinExistence type="predicted"/>
<protein>
    <submittedName>
        <fullName evidence="3">Uncharacterized protein</fullName>
    </submittedName>
</protein>
<keyword evidence="1" id="KW-0812">Transmembrane</keyword>
<dbReference type="Proteomes" id="UP000035681">
    <property type="component" value="Unplaced"/>
</dbReference>
<evidence type="ECO:0000256" key="1">
    <source>
        <dbReference type="SAM" id="Phobius"/>
    </source>
</evidence>